<keyword evidence="2" id="KW-1185">Reference proteome</keyword>
<dbReference type="EMBL" id="FNQS01000006">
    <property type="protein sequence ID" value="SEA64025.1"/>
    <property type="molecule type" value="Genomic_DNA"/>
</dbReference>
<dbReference type="RefSeq" id="WP_074728646.1">
    <property type="nucleotide sequence ID" value="NZ_FNQS01000006.1"/>
</dbReference>
<dbReference type="STRING" id="71657.SAMN02982996_02129"/>
<sequence length="260" mass="28915">MTLAKTLHPSVLPLNGGINFRDLGGLAAADGRRVRPGKLLRAGALDELSDQDRTYLAGMPVAHVVDYRDISEAALRPDRLWAGVSYHGVPANPPSHEVTANLESLGPEKLAELDARAFMLTVYERLPFDNHAYHCLVQLMQAPDQGALVQHCAVGKDRTGVGVALVLFALGADEQTVMDDYLLTETTLEPFRQRLIEELTPVLGEAAMRPFAFILSAREEFLQTALRTIRERHGSIDNWLMRDYGLDASARERLRERYLD</sequence>
<name>A0A1H4CUI3_9GAMM</name>
<protein>
    <submittedName>
        <fullName evidence="1">Protein tyrosine/serine phosphatase</fullName>
    </submittedName>
</protein>
<accession>A0A1H4CUI3</accession>
<gene>
    <name evidence="1" type="ORF">SAMN02982996_02129</name>
</gene>
<dbReference type="Gene3D" id="3.90.190.10">
    <property type="entry name" value="Protein tyrosine phosphatase superfamily"/>
    <property type="match status" value="1"/>
</dbReference>
<evidence type="ECO:0000313" key="1">
    <source>
        <dbReference type="EMBL" id="SEA64025.1"/>
    </source>
</evidence>
<dbReference type="GeneID" id="97765001"/>
<dbReference type="InterPro" id="IPR029021">
    <property type="entry name" value="Prot-tyrosine_phosphatase-like"/>
</dbReference>
<proteinExistence type="predicted"/>
<dbReference type="GO" id="GO:0004721">
    <property type="term" value="F:phosphoprotein phosphatase activity"/>
    <property type="evidence" value="ECO:0007669"/>
    <property type="project" value="InterPro"/>
</dbReference>
<dbReference type="eggNOG" id="COG2365">
    <property type="taxonomic scope" value="Bacteria"/>
</dbReference>
<dbReference type="Pfam" id="PF13350">
    <property type="entry name" value="Y_phosphatase3"/>
    <property type="match status" value="1"/>
</dbReference>
<dbReference type="InterPro" id="IPR026893">
    <property type="entry name" value="Tyr/Ser_Pase_IphP-type"/>
</dbReference>
<dbReference type="Proteomes" id="UP000187280">
    <property type="component" value="Unassembled WGS sequence"/>
</dbReference>
<dbReference type="SUPFAM" id="SSF52799">
    <property type="entry name" value="(Phosphotyrosine protein) phosphatases II"/>
    <property type="match status" value="1"/>
</dbReference>
<organism evidence="1 2">
    <name type="scientific">Lonsdalea quercina</name>
    <dbReference type="NCBI Taxonomy" id="71657"/>
    <lineage>
        <taxon>Bacteria</taxon>
        <taxon>Pseudomonadati</taxon>
        <taxon>Pseudomonadota</taxon>
        <taxon>Gammaproteobacteria</taxon>
        <taxon>Enterobacterales</taxon>
        <taxon>Pectobacteriaceae</taxon>
        <taxon>Lonsdalea</taxon>
    </lineage>
</organism>
<dbReference type="AlphaFoldDB" id="A0A1H4CUI3"/>
<reference evidence="1 2" key="1">
    <citation type="submission" date="2016-10" db="EMBL/GenBank/DDBJ databases">
        <authorList>
            <person name="de Groot N.N."/>
        </authorList>
    </citation>
    <scope>NUCLEOTIDE SEQUENCE [LARGE SCALE GENOMIC DNA]</scope>
    <source>
        <strain evidence="1 2">ATCC 29281</strain>
    </source>
</reference>
<evidence type="ECO:0000313" key="2">
    <source>
        <dbReference type="Proteomes" id="UP000187280"/>
    </source>
</evidence>